<organism evidence="6 7">
    <name type="scientific">Peptoclostridium acidaminophilum DSM 3953</name>
    <dbReference type="NCBI Taxonomy" id="1286171"/>
    <lineage>
        <taxon>Bacteria</taxon>
        <taxon>Bacillati</taxon>
        <taxon>Bacillota</taxon>
        <taxon>Clostridia</taxon>
        <taxon>Peptostreptococcales</taxon>
        <taxon>Peptoclostridiaceae</taxon>
        <taxon>Peptoclostridium</taxon>
    </lineage>
</organism>
<comment type="similarity">
    <text evidence="1 2">Belongs to the flagella basal body rod proteins family.</text>
</comment>
<evidence type="ECO:0000256" key="2">
    <source>
        <dbReference type="RuleBase" id="RU362116"/>
    </source>
</evidence>
<evidence type="ECO:0000313" key="7">
    <source>
        <dbReference type="Proteomes" id="UP000019591"/>
    </source>
</evidence>
<feature type="domain" description="Flagellar hook protein FlgE/F/G-like D1" evidence="5">
    <location>
        <begin position="200"/>
        <end position="249"/>
    </location>
</feature>
<dbReference type="EMBL" id="CP007452">
    <property type="protein sequence ID" value="AHM55604.1"/>
    <property type="molecule type" value="Genomic_DNA"/>
</dbReference>
<dbReference type="InterPro" id="IPR037925">
    <property type="entry name" value="FlgE/F/G-like"/>
</dbReference>
<dbReference type="GO" id="GO:0071978">
    <property type="term" value="P:bacterial-type flagellum-dependent swarming motility"/>
    <property type="evidence" value="ECO:0007669"/>
    <property type="project" value="TreeGrafter"/>
</dbReference>
<dbReference type="RefSeq" id="WP_025434646.1">
    <property type="nucleotide sequence ID" value="NZ_CP007452.1"/>
</dbReference>
<dbReference type="KEGG" id="eac:EAL2_c03010"/>
<keyword evidence="7" id="KW-1185">Reference proteome</keyword>
<evidence type="ECO:0000313" key="6">
    <source>
        <dbReference type="EMBL" id="AHM55604.1"/>
    </source>
</evidence>
<dbReference type="OrthoDB" id="9800375at2"/>
<dbReference type="InterPro" id="IPR053967">
    <property type="entry name" value="LlgE_F_G-like_D1"/>
</dbReference>
<feature type="domain" description="Flagellar basal-body/hook protein C-terminal" evidence="4">
    <location>
        <begin position="308"/>
        <end position="352"/>
    </location>
</feature>
<accession>W8T1I2</accession>
<evidence type="ECO:0000256" key="1">
    <source>
        <dbReference type="ARBA" id="ARBA00009677"/>
    </source>
</evidence>
<dbReference type="GO" id="GO:0009425">
    <property type="term" value="C:bacterial-type flagellum basal body"/>
    <property type="evidence" value="ECO:0007669"/>
    <property type="project" value="UniProtKB-SubCell"/>
</dbReference>
<dbReference type="STRING" id="1286171.EAL2_c03010"/>
<feature type="domain" description="Flagellar basal body rod protein N-terminal" evidence="3">
    <location>
        <begin position="5"/>
        <end position="35"/>
    </location>
</feature>
<proteinExistence type="inferred from homology"/>
<evidence type="ECO:0000259" key="3">
    <source>
        <dbReference type="Pfam" id="PF00460"/>
    </source>
</evidence>
<sequence>MYRGIYTVTSSMMTNQKKLDVTSNNMANASTAGFKKDELITKAFPEKLLSKINGLSYSQNQRDKAIEVSRDGNGAWVLSSKQSFLTVDGSDGKSYSRDMKLARDPDGYLKTYTRNMDSSLDTSKGYYVLDSSGKRVQAGADFSIDTKGNVVSGGATVANLLYTPPRSVIGTINGGMSVDYIKSNFLQGNLEQTGDKLDFAIKGSGFFEVESQDGAKRYIRDGAFKISSAGELITNEGMKVMGESGPIRVEGELEAKPDGTLYVGGESIGRLRIVNIQNQDSLRKVGNNTYEIEPKNDPQLAPFDGELVQGFIEGSNVNPVSEMIEMIEVMRNYENSQKVIKTYDDIMAKASNELGKL</sequence>
<keyword evidence="2" id="KW-0975">Bacterial flagellum</keyword>
<comment type="subcellular location">
    <subcellularLocation>
        <location evidence="2">Bacterial flagellum basal body</location>
    </subcellularLocation>
</comment>
<gene>
    <name evidence="6" type="ORF">EAL2_c03010</name>
</gene>
<name>W8T1I2_PEPAC</name>
<evidence type="ECO:0000259" key="4">
    <source>
        <dbReference type="Pfam" id="PF06429"/>
    </source>
</evidence>
<keyword evidence="6" id="KW-0282">Flagellum</keyword>
<evidence type="ECO:0000259" key="5">
    <source>
        <dbReference type="Pfam" id="PF22692"/>
    </source>
</evidence>
<dbReference type="PATRIC" id="fig|1286171.3.peg.241"/>
<dbReference type="InterPro" id="IPR020013">
    <property type="entry name" value="Flagellar_FlgE/F/G"/>
</dbReference>
<dbReference type="PANTHER" id="PTHR30435:SF19">
    <property type="entry name" value="FLAGELLAR BASAL-BODY ROD PROTEIN FLGG"/>
    <property type="match status" value="1"/>
</dbReference>
<keyword evidence="6" id="KW-0969">Cilium</keyword>
<dbReference type="InterPro" id="IPR010930">
    <property type="entry name" value="Flg_bb/hook_C_dom"/>
</dbReference>
<dbReference type="Proteomes" id="UP000019591">
    <property type="component" value="Chromosome"/>
</dbReference>
<dbReference type="eggNOG" id="COG4786">
    <property type="taxonomic scope" value="Bacteria"/>
</dbReference>
<dbReference type="AlphaFoldDB" id="W8T1I2"/>
<dbReference type="Pfam" id="PF00460">
    <property type="entry name" value="Flg_bb_rod"/>
    <property type="match status" value="1"/>
</dbReference>
<reference evidence="6 7" key="1">
    <citation type="journal article" date="2014" name="Genome Announc.">
        <title>Complete Genome Sequence of Amino Acid-Utilizing Eubacterium acidaminophilum al-2 (DSM 3953).</title>
        <authorList>
            <person name="Poehlein A."/>
            <person name="Andreesen J.R."/>
            <person name="Daniel R."/>
        </authorList>
    </citation>
    <scope>NUCLEOTIDE SEQUENCE [LARGE SCALE GENOMIC DNA]</scope>
    <source>
        <strain evidence="6 7">DSM 3953</strain>
    </source>
</reference>
<dbReference type="SUPFAM" id="SSF117143">
    <property type="entry name" value="Flagellar hook protein flgE"/>
    <property type="match status" value="1"/>
</dbReference>
<dbReference type="Pfam" id="PF06429">
    <property type="entry name" value="Flg_bbr_C"/>
    <property type="match status" value="1"/>
</dbReference>
<dbReference type="PANTHER" id="PTHR30435">
    <property type="entry name" value="FLAGELLAR PROTEIN"/>
    <property type="match status" value="1"/>
</dbReference>
<dbReference type="NCBIfam" id="TIGR03506">
    <property type="entry name" value="FlgEFG_subfam"/>
    <property type="match status" value="1"/>
</dbReference>
<dbReference type="Pfam" id="PF22692">
    <property type="entry name" value="LlgE_F_G_D1"/>
    <property type="match status" value="1"/>
</dbReference>
<protein>
    <submittedName>
        <fullName evidence="6">Flagellar basal body rod protein</fullName>
    </submittedName>
</protein>
<dbReference type="InterPro" id="IPR001444">
    <property type="entry name" value="Flag_bb_rod_N"/>
</dbReference>
<keyword evidence="6" id="KW-0966">Cell projection</keyword>
<dbReference type="HOGENOM" id="CLU_013687_0_0_9"/>